<sequence>MDKNIQYETPPRQPHHSLITFERGTKCLKYTPGKREQMPLFSNGISRKRRGTECGDRVIPLRRSKSEWEAIYDDGGRRTFFDNGHGYPTSSKVSGAGNNQSIELLATPDQASKLSIAHQAVLRNELLDENIITIRHTTPRNGSGNGKNLSTATTTTSSTRLLFKPRQLFRYGKNKAMKSKIDLLRPTLQPHNGPPFTDATMQLLTQNKIPRNRISVDPYRVLDAPNLIDDFYSNVMHWSVNNCVAVGLLHELYIYDAMTAQVVKFCALEAEENVTAVRFSPDGTKLAIGTLLGRFLVYNVHSKKLFLQKQEEEKLRIGNVLWNGNDLITFSNKKGVISNYCLKKKKMIRKWSASENNSEICGLAWSHCGTYLASGGNDNLLKIWRLNEPNVLHVYTEHTAAIKAIAWSPFQPGVLVSGGGTACKKLITRNVITGSILHVVHTESQICNVLWSKHSMELVTTHGYNMNSVIVWKYPSFVPVVVLKAHRARVIYATMSPDGESIMTGSADECLRWWKIFKQPELPNSPRSLLQPHNLVR</sequence>
<dbReference type="Proteomes" id="UP000095286">
    <property type="component" value="Unplaced"/>
</dbReference>
<proteinExistence type="predicted"/>
<accession>A0AC35TI17</accession>
<name>A0AC35TI17_9BILA</name>
<organism evidence="1 2">
    <name type="scientific">Rhabditophanes sp. KR3021</name>
    <dbReference type="NCBI Taxonomy" id="114890"/>
    <lineage>
        <taxon>Eukaryota</taxon>
        <taxon>Metazoa</taxon>
        <taxon>Ecdysozoa</taxon>
        <taxon>Nematoda</taxon>
        <taxon>Chromadorea</taxon>
        <taxon>Rhabditida</taxon>
        <taxon>Tylenchina</taxon>
        <taxon>Panagrolaimomorpha</taxon>
        <taxon>Strongyloidoidea</taxon>
        <taxon>Alloionematidae</taxon>
        <taxon>Rhabditophanes</taxon>
    </lineage>
</organism>
<protein>
    <submittedName>
        <fullName evidence="2">WD_REPEATS_REGION domain-containing protein</fullName>
    </submittedName>
</protein>
<reference evidence="2" key="1">
    <citation type="submission" date="2016-11" db="UniProtKB">
        <authorList>
            <consortium name="WormBaseParasite"/>
        </authorList>
    </citation>
    <scope>IDENTIFICATION</scope>
    <source>
        <strain evidence="2">KR3021</strain>
    </source>
</reference>
<evidence type="ECO:0000313" key="2">
    <source>
        <dbReference type="WBParaSite" id="RSKR_0000072900.1"/>
    </source>
</evidence>
<dbReference type="WBParaSite" id="RSKR_0000072900.1">
    <property type="protein sequence ID" value="RSKR_0000072900.1"/>
    <property type="gene ID" value="RSKR_0000072900"/>
</dbReference>
<evidence type="ECO:0000313" key="1">
    <source>
        <dbReference type="Proteomes" id="UP000095286"/>
    </source>
</evidence>